<evidence type="ECO:0000256" key="2">
    <source>
        <dbReference type="ARBA" id="ARBA00022448"/>
    </source>
</evidence>
<dbReference type="PANTHER" id="PTHR43163:SF8">
    <property type="entry name" value="D,D-DIPEPTIDE TRANSPORT SYSTEM PERMEASE PROTEIN DDPB-RELATED"/>
    <property type="match status" value="1"/>
</dbReference>
<feature type="transmembrane region" description="Helical" evidence="7">
    <location>
        <begin position="304"/>
        <end position="330"/>
    </location>
</feature>
<dbReference type="AlphaFoldDB" id="A0A0W8G7Y4"/>
<comment type="caution">
    <text evidence="9">The sequence shown here is derived from an EMBL/GenBank/DDBJ whole genome shotgun (WGS) entry which is preliminary data.</text>
</comment>
<keyword evidence="3" id="KW-1003">Cell membrane</keyword>
<keyword evidence="6 7" id="KW-0472">Membrane</keyword>
<evidence type="ECO:0000256" key="5">
    <source>
        <dbReference type="ARBA" id="ARBA00022989"/>
    </source>
</evidence>
<comment type="subcellular location">
    <subcellularLocation>
        <location evidence="1">Cell membrane</location>
        <topology evidence="1">Multi-pass membrane protein</topology>
    </subcellularLocation>
</comment>
<protein>
    <submittedName>
        <fullName evidence="9">Dipeptide transport system permease protein dppb</fullName>
    </submittedName>
</protein>
<dbReference type="CDD" id="cd06261">
    <property type="entry name" value="TM_PBP2"/>
    <property type="match status" value="1"/>
</dbReference>
<evidence type="ECO:0000313" key="9">
    <source>
        <dbReference type="EMBL" id="KUG29263.1"/>
    </source>
</evidence>
<dbReference type="GO" id="GO:0071916">
    <property type="term" value="F:dipeptide transmembrane transporter activity"/>
    <property type="evidence" value="ECO:0007669"/>
    <property type="project" value="TreeGrafter"/>
</dbReference>
<dbReference type="InterPro" id="IPR035906">
    <property type="entry name" value="MetI-like_sf"/>
</dbReference>
<feature type="transmembrane region" description="Helical" evidence="7">
    <location>
        <begin position="103"/>
        <end position="124"/>
    </location>
</feature>
<dbReference type="Pfam" id="PF00528">
    <property type="entry name" value="BPD_transp_1"/>
    <property type="match status" value="1"/>
</dbReference>
<evidence type="ECO:0000256" key="4">
    <source>
        <dbReference type="ARBA" id="ARBA00022692"/>
    </source>
</evidence>
<reference evidence="9" key="1">
    <citation type="journal article" date="2015" name="Proc. Natl. Acad. Sci. U.S.A.">
        <title>Networks of energetic and metabolic interactions define dynamics in microbial communities.</title>
        <authorList>
            <person name="Embree M."/>
            <person name="Liu J.K."/>
            <person name="Al-Bassam M.M."/>
            <person name="Zengler K."/>
        </authorList>
    </citation>
    <scope>NUCLEOTIDE SEQUENCE</scope>
</reference>
<name>A0A0W8G7Y4_9ZZZZ</name>
<evidence type="ECO:0000256" key="1">
    <source>
        <dbReference type="ARBA" id="ARBA00004651"/>
    </source>
</evidence>
<feature type="transmembrane region" description="Helical" evidence="7">
    <location>
        <begin position="204"/>
        <end position="223"/>
    </location>
</feature>
<dbReference type="GO" id="GO:0005886">
    <property type="term" value="C:plasma membrane"/>
    <property type="evidence" value="ECO:0007669"/>
    <property type="project" value="UniProtKB-SubCell"/>
</dbReference>
<dbReference type="InterPro" id="IPR000515">
    <property type="entry name" value="MetI-like"/>
</dbReference>
<keyword evidence="4 7" id="KW-0812">Transmembrane</keyword>
<gene>
    <name evidence="9" type="ORF">ASZ90_000832</name>
</gene>
<evidence type="ECO:0000256" key="6">
    <source>
        <dbReference type="ARBA" id="ARBA00023136"/>
    </source>
</evidence>
<keyword evidence="2" id="KW-0813">Transport</keyword>
<dbReference type="PANTHER" id="PTHR43163">
    <property type="entry name" value="DIPEPTIDE TRANSPORT SYSTEM PERMEASE PROTEIN DPPB-RELATED"/>
    <property type="match status" value="1"/>
</dbReference>
<dbReference type="Gene3D" id="1.10.3720.10">
    <property type="entry name" value="MetI-like"/>
    <property type="match status" value="1"/>
</dbReference>
<organism evidence="9">
    <name type="scientific">hydrocarbon metagenome</name>
    <dbReference type="NCBI Taxonomy" id="938273"/>
    <lineage>
        <taxon>unclassified sequences</taxon>
        <taxon>metagenomes</taxon>
        <taxon>ecological metagenomes</taxon>
    </lineage>
</organism>
<accession>A0A0W8G7Y4</accession>
<sequence length="336" mass="36372">MRILAYTFRRLLAAIPVLLGVSVLAFLISHAIPGDPARLIVGPKASREAVEAIRKEHGLDRPLPVQYLHFLAGLARGDLGQSIRNHRPVTQDLADYFPATLELTLASLILCLTVGIPLGILAAVRRNRFADHAARVVSVVGVSTPVFWLGLMLLLLFYRHLSWLPGSGRLDVTSAPPAGMTGLYVVDAFLAGDWALLREAVSHLILPAFCLSYVYLAIITRIVRSSMIAVLGQDYITTAKANGLSAGRVIFKHAFKNSLIPTVTITGLSLGELLGGAILTETIFAWPGMGKYVVDSVNSLDFPAIMGFTLVASTAYVVINLGVDVLYAFLNPRIRY</sequence>
<feature type="transmembrane region" description="Helical" evidence="7">
    <location>
        <begin position="136"/>
        <end position="158"/>
    </location>
</feature>
<dbReference type="InterPro" id="IPR045621">
    <property type="entry name" value="BPD_transp_1_N"/>
</dbReference>
<dbReference type="EMBL" id="LNQE01000108">
    <property type="protein sequence ID" value="KUG29263.1"/>
    <property type="molecule type" value="Genomic_DNA"/>
</dbReference>
<dbReference type="PROSITE" id="PS50928">
    <property type="entry name" value="ABC_TM1"/>
    <property type="match status" value="1"/>
</dbReference>
<evidence type="ECO:0000256" key="3">
    <source>
        <dbReference type="ARBA" id="ARBA00022475"/>
    </source>
</evidence>
<keyword evidence="5 7" id="KW-1133">Transmembrane helix</keyword>
<evidence type="ECO:0000256" key="7">
    <source>
        <dbReference type="SAM" id="Phobius"/>
    </source>
</evidence>
<proteinExistence type="predicted"/>
<dbReference type="Pfam" id="PF19300">
    <property type="entry name" value="BPD_transp_1_N"/>
    <property type="match status" value="1"/>
</dbReference>
<feature type="transmembrane region" description="Helical" evidence="7">
    <location>
        <begin position="12"/>
        <end position="32"/>
    </location>
</feature>
<feature type="domain" description="ABC transmembrane type-1" evidence="8">
    <location>
        <begin position="97"/>
        <end position="327"/>
    </location>
</feature>
<dbReference type="SUPFAM" id="SSF161098">
    <property type="entry name" value="MetI-like"/>
    <property type="match status" value="1"/>
</dbReference>
<evidence type="ECO:0000259" key="8">
    <source>
        <dbReference type="PROSITE" id="PS50928"/>
    </source>
</evidence>